<keyword evidence="1" id="KW-0812">Transmembrane</keyword>
<feature type="transmembrane region" description="Helical" evidence="1">
    <location>
        <begin position="41"/>
        <end position="61"/>
    </location>
</feature>
<sequence>MISFALSVQTIFISIGCLTHTLVHGPTIVTLGKYFAKRRGFANTLSTMGGSLGGFVLPILIRSLITYYGLQGSLMVMAGLLMHFLVSGALLRPINIVGEEKSLEDLGEQNSIIEAEQQKLLTKDFSGLELPEIRFHNGDSVTDVNVQYNHKPPEPVERCRTYSSSSHKRFKTEDKIEHTLLGSNKSIDNLSQELMVSTGDMTGSGLLCFDKHDTSQKAVNDTGQLGTQNKRRNICVEIFAHMFHKRVIKNPHFLMYLPVAFTAIIGTAHFLTLLPPHAADIGLTNEDVSFLFMISGISDITSKLFLASIADCNFIKRYQLIAIGLIVFGVVTQFISFFTDFKLLAIHVVIYGTFGQMYFGLFPVMLADFVGINNLSSALGIVILVHGFALSVSNPLLGYIRDTTGSFVGSFHLMGTSLMISGAILLTEPLVRKLEGDKEKAKK</sequence>
<evidence type="ECO:0000313" key="3">
    <source>
        <dbReference type="Proteomes" id="UP001186944"/>
    </source>
</evidence>
<dbReference type="AlphaFoldDB" id="A0AA89BKQ2"/>
<proteinExistence type="predicted"/>
<keyword evidence="1" id="KW-1133">Transmembrane helix</keyword>
<feature type="transmembrane region" description="Helical" evidence="1">
    <location>
        <begin position="288"/>
        <end position="306"/>
    </location>
</feature>
<feature type="transmembrane region" description="Helical" evidence="1">
    <location>
        <begin position="378"/>
        <end position="400"/>
    </location>
</feature>
<dbReference type="PANTHER" id="PTHR11360">
    <property type="entry name" value="MONOCARBOXYLATE TRANSPORTER"/>
    <property type="match status" value="1"/>
</dbReference>
<dbReference type="Proteomes" id="UP001186944">
    <property type="component" value="Unassembled WGS sequence"/>
</dbReference>
<dbReference type="PANTHER" id="PTHR11360:SF306">
    <property type="entry name" value="RE01051P"/>
    <property type="match status" value="1"/>
</dbReference>
<dbReference type="InterPro" id="IPR036259">
    <property type="entry name" value="MFS_trans_sf"/>
</dbReference>
<name>A0AA89BKQ2_PINIB</name>
<accession>A0AA89BKQ2</accession>
<dbReference type="SUPFAM" id="SSF103473">
    <property type="entry name" value="MFS general substrate transporter"/>
    <property type="match status" value="1"/>
</dbReference>
<gene>
    <name evidence="2" type="ORF">FSP39_008674</name>
</gene>
<dbReference type="EMBL" id="VSWD01000014">
    <property type="protein sequence ID" value="KAK3082905.1"/>
    <property type="molecule type" value="Genomic_DNA"/>
</dbReference>
<feature type="transmembrane region" description="Helical" evidence="1">
    <location>
        <begin position="253"/>
        <end position="276"/>
    </location>
</feature>
<dbReference type="Pfam" id="PF07690">
    <property type="entry name" value="MFS_1"/>
    <property type="match status" value="1"/>
</dbReference>
<feature type="transmembrane region" description="Helical" evidence="1">
    <location>
        <begin position="6"/>
        <end position="29"/>
    </location>
</feature>
<feature type="transmembrane region" description="Helical" evidence="1">
    <location>
        <begin position="67"/>
        <end position="91"/>
    </location>
</feature>
<dbReference type="GO" id="GO:0008028">
    <property type="term" value="F:monocarboxylic acid transmembrane transporter activity"/>
    <property type="evidence" value="ECO:0007669"/>
    <property type="project" value="TreeGrafter"/>
</dbReference>
<organism evidence="2 3">
    <name type="scientific">Pinctada imbricata</name>
    <name type="common">Atlantic pearl-oyster</name>
    <name type="synonym">Pinctada martensii</name>
    <dbReference type="NCBI Taxonomy" id="66713"/>
    <lineage>
        <taxon>Eukaryota</taxon>
        <taxon>Metazoa</taxon>
        <taxon>Spiralia</taxon>
        <taxon>Lophotrochozoa</taxon>
        <taxon>Mollusca</taxon>
        <taxon>Bivalvia</taxon>
        <taxon>Autobranchia</taxon>
        <taxon>Pteriomorphia</taxon>
        <taxon>Pterioida</taxon>
        <taxon>Pterioidea</taxon>
        <taxon>Pteriidae</taxon>
        <taxon>Pinctada</taxon>
    </lineage>
</organism>
<feature type="transmembrane region" description="Helical" evidence="1">
    <location>
        <begin position="344"/>
        <end position="366"/>
    </location>
</feature>
<protein>
    <submittedName>
        <fullName evidence="2">Uncharacterized protein</fullName>
    </submittedName>
</protein>
<dbReference type="InterPro" id="IPR011701">
    <property type="entry name" value="MFS"/>
</dbReference>
<comment type="caution">
    <text evidence="2">The sequence shown here is derived from an EMBL/GenBank/DDBJ whole genome shotgun (WGS) entry which is preliminary data.</text>
</comment>
<reference evidence="2" key="1">
    <citation type="submission" date="2019-08" db="EMBL/GenBank/DDBJ databases">
        <title>The improved chromosome-level genome for the pearl oyster Pinctada fucata martensii using PacBio sequencing and Hi-C.</title>
        <authorList>
            <person name="Zheng Z."/>
        </authorList>
    </citation>
    <scope>NUCLEOTIDE SEQUENCE</scope>
    <source>
        <strain evidence="2">ZZ-2019</strain>
        <tissue evidence="2">Adductor muscle</tissue>
    </source>
</reference>
<evidence type="ECO:0000256" key="1">
    <source>
        <dbReference type="SAM" id="Phobius"/>
    </source>
</evidence>
<feature type="transmembrane region" description="Helical" evidence="1">
    <location>
        <begin position="406"/>
        <end position="426"/>
    </location>
</feature>
<keyword evidence="3" id="KW-1185">Reference proteome</keyword>
<dbReference type="Gene3D" id="1.20.1250.20">
    <property type="entry name" value="MFS general substrate transporter like domains"/>
    <property type="match status" value="1"/>
</dbReference>
<keyword evidence="1" id="KW-0472">Membrane</keyword>
<evidence type="ECO:0000313" key="2">
    <source>
        <dbReference type="EMBL" id="KAK3082905.1"/>
    </source>
</evidence>
<dbReference type="InterPro" id="IPR050327">
    <property type="entry name" value="Proton-linked_MCT"/>
</dbReference>
<feature type="transmembrane region" description="Helical" evidence="1">
    <location>
        <begin position="318"/>
        <end position="338"/>
    </location>
</feature>